<gene>
    <name evidence="1" type="ORF">THIOM_001820</name>
</gene>
<name>A0A176S385_9GAMM</name>
<proteinExistence type="predicted"/>
<comment type="caution">
    <text evidence="1">The sequence shown here is derived from an EMBL/GenBank/DDBJ whole genome shotgun (WGS) entry which is preliminary data.</text>
</comment>
<evidence type="ECO:0000313" key="2">
    <source>
        <dbReference type="Proteomes" id="UP000076962"/>
    </source>
</evidence>
<dbReference type="AlphaFoldDB" id="A0A176S385"/>
<protein>
    <submittedName>
        <fullName evidence="1">Uncharacterized protein</fullName>
    </submittedName>
</protein>
<evidence type="ECO:0000313" key="1">
    <source>
        <dbReference type="EMBL" id="OAD22378.1"/>
    </source>
</evidence>
<feature type="non-terminal residue" evidence="1">
    <location>
        <position position="31"/>
    </location>
</feature>
<organism evidence="1 2">
    <name type="scientific">Candidatus Thiomargarita nelsonii</name>
    <dbReference type="NCBI Taxonomy" id="1003181"/>
    <lineage>
        <taxon>Bacteria</taxon>
        <taxon>Pseudomonadati</taxon>
        <taxon>Pseudomonadota</taxon>
        <taxon>Gammaproteobacteria</taxon>
        <taxon>Thiotrichales</taxon>
        <taxon>Thiotrichaceae</taxon>
        <taxon>Thiomargarita</taxon>
    </lineage>
</organism>
<keyword evidence="2" id="KW-1185">Reference proteome</keyword>
<sequence>MKSFQDLIADSLKSVDEVFPWDLQEVMTNPS</sequence>
<accession>A0A176S385</accession>
<dbReference type="EMBL" id="LUTY01000985">
    <property type="protein sequence ID" value="OAD22378.1"/>
    <property type="molecule type" value="Genomic_DNA"/>
</dbReference>
<dbReference type="Proteomes" id="UP000076962">
    <property type="component" value="Unassembled WGS sequence"/>
</dbReference>
<reference evidence="1 2" key="1">
    <citation type="submission" date="2016-05" db="EMBL/GenBank/DDBJ databases">
        <title>Single-cell genome of chain-forming Candidatus Thiomargarita nelsonii and comparison to other large sulfur-oxidizing bacteria.</title>
        <authorList>
            <person name="Winkel M."/>
            <person name="Salman V."/>
            <person name="Woyke T."/>
            <person name="Schulz-Vogt H."/>
            <person name="Richter M."/>
            <person name="Flood B."/>
            <person name="Bailey J."/>
            <person name="Amann R."/>
            <person name="Mussmann M."/>
        </authorList>
    </citation>
    <scope>NUCLEOTIDE SEQUENCE [LARGE SCALE GENOMIC DNA]</scope>
    <source>
        <strain evidence="1 2">THI036</strain>
    </source>
</reference>